<comment type="caution">
    <text evidence="1">The sequence shown here is derived from an EMBL/GenBank/DDBJ whole genome shotgun (WGS) entry which is preliminary data.</text>
</comment>
<proteinExistence type="predicted"/>
<evidence type="ECO:0000313" key="1">
    <source>
        <dbReference type="EMBL" id="OMO97223.1"/>
    </source>
</evidence>
<sequence>MDVGIYYAPVTSTLLKSAMEANTTVFRQITFGFRQKAHALFATRS</sequence>
<accession>A0A1R3JQU1</accession>
<reference evidence="2" key="1">
    <citation type="submission" date="2013-09" db="EMBL/GenBank/DDBJ databases">
        <title>Corchorus olitorius genome sequencing.</title>
        <authorList>
            <person name="Alam M."/>
            <person name="Haque M.S."/>
            <person name="Islam M.S."/>
            <person name="Emdad E.M."/>
            <person name="Islam M.M."/>
            <person name="Ahmed B."/>
            <person name="Halim A."/>
            <person name="Hossen Q.M.M."/>
            <person name="Hossain M.Z."/>
            <person name="Ahmed R."/>
            <person name="Khan M.M."/>
            <person name="Islam R."/>
            <person name="Rashid M.M."/>
            <person name="Khan S.A."/>
            <person name="Rahman M.S."/>
            <person name="Alam M."/>
            <person name="Yahiya A.S."/>
            <person name="Khan M.S."/>
            <person name="Azam M.S."/>
            <person name="Haque T."/>
            <person name="Lashkar M.Z.H."/>
            <person name="Akhand A.I."/>
            <person name="Morshed G."/>
            <person name="Roy S."/>
            <person name="Uddin K.S."/>
            <person name="Rabeya T."/>
            <person name="Hossain A.S."/>
            <person name="Chowdhury A."/>
            <person name="Snigdha A.R."/>
            <person name="Mortoza M.S."/>
            <person name="Matin S.A."/>
            <person name="Hoque S.M.E."/>
            <person name="Islam M.K."/>
            <person name="Roy D.K."/>
            <person name="Haider R."/>
            <person name="Moosa M.M."/>
            <person name="Elias S.M."/>
            <person name="Hasan A.M."/>
            <person name="Jahan S."/>
            <person name="Shafiuddin M."/>
            <person name="Mahmood N."/>
            <person name="Shommy N.S."/>
        </authorList>
    </citation>
    <scope>NUCLEOTIDE SEQUENCE [LARGE SCALE GENOMIC DNA]</scope>
    <source>
        <strain evidence="2">cv. O-4</strain>
    </source>
</reference>
<protein>
    <submittedName>
        <fullName evidence="1">Uncharacterized protein</fullName>
    </submittedName>
</protein>
<dbReference type="EMBL" id="AWUE01015459">
    <property type="protein sequence ID" value="OMO97223.1"/>
    <property type="molecule type" value="Genomic_DNA"/>
</dbReference>
<evidence type="ECO:0000313" key="2">
    <source>
        <dbReference type="Proteomes" id="UP000187203"/>
    </source>
</evidence>
<dbReference type="Proteomes" id="UP000187203">
    <property type="component" value="Unassembled WGS sequence"/>
</dbReference>
<keyword evidence="2" id="KW-1185">Reference proteome</keyword>
<gene>
    <name evidence="1" type="ORF">COLO4_14782</name>
</gene>
<name>A0A1R3JQU1_9ROSI</name>
<dbReference type="AlphaFoldDB" id="A0A1R3JQU1"/>
<organism evidence="1 2">
    <name type="scientific">Corchorus olitorius</name>
    <dbReference type="NCBI Taxonomy" id="93759"/>
    <lineage>
        <taxon>Eukaryota</taxon>
        <taxon>Viridiplantae</taxon>
        <taxon>Streptophyta</taxon>
        <taxon>Embryophyta</taxon>
        <taxon>Tracheophyta</taxon>
        <taxon>Spermatophyta</taxon>
        <taxon>Magnoliopsida</taxon>
        <taxon>eudicotyledons</taxon>
        <taxon>Gunneridae</taxon>
        <taxon>Pentapetalae</taxon>
        <taxon>rosids</taxon>
        <taxon>malvids</taxon>
        <taxon>Malvales</taxon>
        <taxon>Malvaceae</taxon>
        <taxon>Grewioideae</taxon>
        <taxon>Apeibeae</taxon>
        <taxon>Corchorus</taxon>
    </lineage>
</organism>